<dbReference type="EMBL" id="CP001940">
    <property type="protein sequence ID" value="ADH87200.1"/>
    <property type="molecule type" value="Genomic_DNA"/>
</dbReference>
<keyword evidence="1" id="KW-1133">Transmembrane helix</keyword>
<proteinExistence type="predicted"/>
<feature type="transmembrane region" description="Helical" evidence="1">
    <location>
        <begin position="47"/>
        <end position="66"/>
    </location>
</feature>
<reference evidence="3" key="1">
    <citation type="submission" date="2010-02" db="EMBL/GenBank/DDBJ databases">
        <title>Complete sequence of Desulfurivibrio alkaliphilus AHT2.</title>
        <authorList>
            <consortium name="US DOE Joint Genome Institute"/>
            <person name="Pitluck S."/>
            <person name="Chertkov O."/>
            <person name="Detter J.C."/>
            <person name="Han C."/>
            <person name="Tapia R."/>
            <person name="Larimer F."/>
            <person name="Land M."/>
            <person name="Hauser L."/>
            <person name="Kyrpides N."/>
            <person name="Mikhailova N."/>
            <person name="Sorokin D.Y."/>
            <person name="Muyzer G."/>
            <person name="Woyke T."/>
        </authorList>
    </citation>
    <scope>NUCLEOTIDE SEQUENCE [LARGE SCALE GENOMIC DNA]</scope>
    <source>
        <strain evidence="3">DSM 19089 / UNIQEM U267 / AHT2</strain>
    </source>
</reference>
<evidence type="ECO:0000313" key="3">
    <source>
        <dbReference type="Proteomes" id="UP000001508"/>
    </source>
</evidence>
<dbReference type="Proteomes" id="UP000001508">
    <property type="component" value="Chromosome"/>
</dbReference>
<gene>
    <name evidence="2" type="ordered locus">DaAHT2_2536</name>
</gene>
<dbReference type="RefSeq" id="WP_013164710.1">
    <property type="nucleotide sequence ID" value="NC_014216.1"/>
</dbReference>
<dbReference type="OrthoDB" id="9928265at2"/>
<dbReference type="InParanoid" id="D6Z0U0"/>
<name>D6Z0U0_DESAT</name>
<keyword evidence="1" id="KW-0812">Transmembrane</keyword>
<dbReference type="KEGG" id="dak:DaAHT2_2536"/>
<evidence type="ECO:0000256" key="1">
    <source>
        <dbReference type="SAM" id="Phobius"/>
    </source>
</evidence>
<organism evidence="2 3">
    <name type="scientific">Desulfurivibrio alkaliphilus (strain DSM 19089 / UNIQEM U267 / AHT2)</name>
    <dbReference type="NCBI Taxonomy" id="589865"/>
    <lineage>
        <taxon>Bacteria</taxon>
        <taxon>Pseudomonadati</taxon>
        <taxon>Thermodesulfobacteriota</taxon>
        <taxon>Desulfobulbia</taxon>
        <taxon>Desulfobulbales</taxon>
        <taxon>Desulfobulbaceae</taxon>
        <taxon>Desulfurivibrio</taxon>
    </lineage>
</organism>
<feature type="transmembrane region" description="Helical" evidence="1">
    <location>
        <begin position="20"/>
        <end position="41"/>
    </location>
</feature>
<evidence type="ECO:0000313" key="2">
    <source>
        <dbReference type="EMBL" id="ADH87200.1"/>
    </source>
</evidence>
<accession>D6Z0U0</accession>
<sequence length="94" mass="10701">MRREMPRTTVPQVAARMPRWLIQPVRIIIFTGFLLAALFIFTAPSLTLIQVLLITVQVVFSLAVLAECGRSAEHYRVVDEAQEAARKREQDGMF</sequence>
<keyword evidence="3" id="KW-1185">Reference proteome</keyword>
<dbReference type="STRING" id="589865.DaAHT2_2536"/>
<protein>
    <submittedName>
        <fullName evidence="2">Uncharacterized protein</fullName>
    </submittedName>
</protein>
<keyword evidence="1" id="KW-0472">Membrane</keyword>
<dbReference type="AlphaFoldDB" id="D6Z0U0"/>
<dbReference type="HOGENOM" id="CLU_2381447_0_0_7"/>